<dbReference type="Proteomes" id="UP000265040">
    <property type="component" value="Chromosome 1"/>
</dbReference>
<dbReference type="AlphaFoldDB" id="A0A3Q1H5M4"/>
<feature type="domain" description="Ig-like" evidence="5">
    <location>
        <begin position="212"/>
        <end position="289"/>
    </location>
</feature>
<evidence type="ECO:0000313" key="7">
    <source>
        <dbReference type="Proteomes" id="UP000265040"/>
    </source>
</evidence>
<dbReference type="PROSITE" id="PS50835">
    <property type="entry name" value="IG_LIKE"/>
    <property type="match status" value="3"/>
</dbReference>
<dbReference type="SUPFAM" id="SSF48726">
    <property type="entry name" value="Immunoglobulin"/>
    <property type="match status" value="4"/>
</dbReference>
<dbReference type="InterPro" id="IPR036179">
    <property type="entry name" value="Ig-like_dom_sf"/>
</dbReference>
<dbReference type="InParanoid" id="A0A3Q1H5M4"/>
<dbReference type="Ensembl" id="ENSATET00000000141.2">
    <property type="protein sequence ID" value="ENSATEP00000000133.2"/>
    <property type="gene ID" value="ENSATEG00000000027.2"/>
</dbReference>
<accession>A0A3Q1H5M4</accession>
<dbReference type="InterPro" id="IPR056386">
    <property type="entry name" value="Ig_CD22"/>
</dbReference>
<dbReference type="InterPro" id="IPR022409">
    <property type="entry name" value="PKD/Chitinase_dom"/>
</dbReference>
<dbReference type="InterPro" id="IPR013783">
    <property type="entry name" value="Ig-like_fold"/>
</dbReference>
<name>A0A3Q1H5M4_ANATE</name>
<evidence type="ECO:0000256" key="2">
    <source>
        <dbReference type="ARBA" id="ARBA00041781"/>
    </source>
</evidence>
<evidence type="ECO:0000259" key="5">
    <source>
        <dbReference type="PROSITE" id="PS50835"/>
    </source>
</evidence>
<dbReference type="Pfam" id="PF13895">
    <property type="entry name" value="Ig_2"/>
    <property type="match status" value="3"/>
</dbReference>
<feature type="domain" description="Ig-like" evidence="5">
    <location>
        <begin position="299"/>
        <end position="376"/>
    </location>
</feature>
<dbReference type="InterPro" id="IPR003599">
    <property type="entry name" value="Ig_sub"/>
</dbReference>
<dbReference type="OrthoDB" id="6250964at2759"/>
<dbReference type="SMART" id="SM00409">
    <property type="entry name" value="IG"/>
    <property type="match status" value="4"/>
</dbReference>
<evidence type="ECO:0000313" key="6">
    <source>
        <dbReference type="Ensembl" id="ENSATEP00000000133.2"/>
    </source>
</evidence>
<protein>
    <recommendedName>
        <fullName evidence="1">B-cell receptor CD22</fullName>
    </recommendedName>
    <alternativeName>
        <fullName evidence="2">Sialic acid-binding Ig-like lectin 2</fullName>
    </alternativeName>
</protein>
<dbReference type="SMART" id="SM00408">
    <property type="entry name" value="IGc2"/>
    <property type="match status" value="3"/>
</dbReference>
<dbReference type="Pfam" id="PF24518">
    <property type="entry name" value="Ig_CD22"/>
    <property type="match status" value="1"/>
</dbReference>
<reference evidence="6" key="1">
    <citation type="submission" date="2021-04" db="EMBL/GenBank/DDBJ databases">
        <authorList>
            <consortium name="Wellcome Sanger Institute Data Sharing"/>
        </authorList>
    </citation>
    <scope>NUCLEOTIDE SEQUENCE [LARGE SCALE GENOMIC DNA]</scope>
</reference>
<reference evidence="6" key="3">
    <citation type="submission" date="2025-09" db="UniProtKB">
        <authorList>
            <consortium name="Ensembl"/>
        </authorList>
    </citation>
    <scope>IDENTIFICATION</scope>
</reference>
<dbReference type="InterPro" id="IPR007110">
    <property type="entry name" value="Ig-like_dom"/>
</dbReference>
<dbReference type="PANTHER" id="PTHR46013">
    <property type="entry name" value="VASCULAR CELL ADHESION MOLECULE 1"/>
    <property type="match status" value="1"/>
</dbReference>
<comment type="subunit">
    <text evidence="4">Predominantly monomer of isoform CD22-beta. Also found as heterodimer of isoform CD22-beta and a shorter isoform. Interacts with PTPN6/SHP-1, LYN, SYK, PIK3R1/PIK3R2 and PLCG1 upon phosphorylation. Interacts with GRB2, INPP5D and SHC1 upon phosphorylation. May form a complex with INPP5D/SHIP, GRB2 and SHC1.</text>
</comment>
<dbReference type="SMART" id="SM00089">
    <property type="entry name" value="PKD"/>
    <property type="match status" value="2"/>
</dbReference>
<dbReference type="GeneTree" id="ENSGT01010000222294"/>
<dbReference type="Gene3D" id="2.60.40.10">
    <property type="entry name" value="Immunoglobulins"/>
    <property type="match status" value="4"/>
</dbReference>
<sequence length="380" mass="41582">CSVTISEPVGQNNWGVNYPATQMCAVNGSTVDMHCTYSYPLNDNGIDTTVTDRFWLIEGTVDLKTQPKYAGRAEYICDNRKCTLRIRDLTESDSAVYKFRFITNQAGGSYTGQPGVTLTVTDPPNLPSVSVSPSEIVEGSSVTLTCSSDANPAANYTWYKENGLRLLSENTQFVFTSINSSDSGQYNCTAENQLGTSSEYIFINVKYPPRLPSVSVSPSEIVEGSSVTLTCSSDANPAAKYTWYKSDTHLKSIHEEPQFVFRSIKSSDSGQYYCEAGNKLGTSRSESVSIDVKYRPNLPSVSVSPSEIVEGSSVTLTCSSDANPAANYTWYKENGLRLLSENTQFVFTSIKSSDSGQYNCTAENQLGTSSEYIFINVKCE</sequence>
<evidence type="ECO:0000256" key="4">
    <source>
        <dbReference type="ARBA" id="ARBA00046458"/>
    </source>
</evidence>
<dbReference type="InterPro" id="IPR003598">
    <property type="entry name" value="Ig_sub2"/>
</dbReference>
<feature type="domain" description="Ig-like" evidence="5">
    <location>
        <begin position="127"/>
        <end position="204"/>
    </location>
</feature>
<comment type="function">
    <text evidence="3">Most highly expressed siglec (sialic acid-binding immunoglobulin-like lectin) on B-cells that plays a role in various aspects of B-cell biology including differentiation, antigen presentation, and trafficking to bone marrow. Binds to alpha 2,6-linked sialic acid residues of surface molecules such as CD22 itself, CD45 and IgM in a cis configuration. Can also bind to ligands on other cells as an adhesion molecule in a trans configuration. Acts as an inhibitory coreceptor on the surface of B-cells and inhibits B-cell receptor induced signaling, characterized by inhibition of the calcium mobilization and cellular activation. Mechanistically, the immunoreceptor tyrosine-based inhibitory motif domain is phosphorylated by the Src kinase LYN, which in turn leads to the recruitment of the protein tyrosine phosphatase 1/PTPN6, leading to the negative regulation of BCR signaling. If this negative signaling from is of sufficient strength, apoptosis of the B-cell can be induced.</text>
</comment>
<reference evidence="6" key="2">
    <citation type="submission" date="2025-08" db="UniProtKB">
        <authorList>
            <consortium name="Ensembl"/>
        </authorList>
    </citation>
    <scope>IDENTIFICATION</scope>
</reference>
<evidence type="ECO:0000256" key="1">
    <source>
        <dbReference type="ARBA" id="ARBA00040106"/>
    </source>
</evidence>
<dbReference type="PANTHER" id="PTHR46013:SF4">
    <property type="entry name" value="B-CELL RECEPTOR CD22-RELATED"/>
    <property type="match status" value="1"/>
</dbReference>
<dbReference type="FunCoup" id="A0A3Q1H5M4">
    <property type="interactions" value="739"/>
</dbReference>
<evidence type="ECO:0000256" key="3">
    <source>
        <dbReference type="ARBA" id="ARBA00045430"/>
    </source>
</evidence>
<keyword evidence="7" id="KW-1185">Reference proteome</keyword>
<proteinExistence type="predicted"/>
<organism evidence="6 7">
    <name type="scientific">Anabas testudineus</name>
    <name type="common">Climbing perch</name>
    <name type="synonym">Anthias testudineus</name>
    <dbReference type="NCBI Taxonomy" id="64144"/>
    <lineage>
        <taxon>Eukaryota</taxon>
        <taxon>Metazoa</taxon>
        <taxon>Chordata</taxon>
        <taxon>Craniata</taxon>
        <taxon>Vertebrata</taxon>
        <taxon>Euteleostomi</taxon>
        <taxon>Actinopterygii</taxon>
        <taxon>Neopterygii</taxon>
        <taxon>Teleostei</taxon>
        <taxon>Neoteleostei</taxon>
        <taxon>Acanthomorphata</taxon>
        <taxon>Anabantaria</taxon>
        <taxon>Anabantiformes</taxon>
        <taxon>Anabantoidei</taxon>
        <taxon>Anabantidae</taxon>
        <taxon>Anabas</taxon>
    </lineage>
</organism>